<evidence type="ECO:0000313" key="1">
    <source>
        <dbReference type="EMBL" id="KAF2000619.1"/>
    </source>
</evidence>
<dbReference type="Gene3D" id="3.40.50.1820">
    <property type="entry name" value="alpha/beta hydrolase"/>
    <property type="match status" value="1"/>
</dbReference>
<keyword evidence="2" id="KW-1185">Reference proteome</keyword>
<sequence length="287" mass="31067">MASSSAMQIQDSKFAALGLEKRIVGEERVCCYSRGLGEVGEENPVLVLIHGYPQSSYLKFQLPSFNPPPPPINPLFIPDIPGYGLSAPIPQNDKLTIGTTLLSALQLQLSQSSSPSPSTSTPVILVGHDRGARIIHRLAVSRLPNFSIQGICLLDIVPTLTQWGKDSTAGGSKAAMGQFHWPLLANVALATSMINAYGGDKWCLAMLERWSGSNPTGLNSFHSNNSIAVYTEFFKNEDVVLASCRDYEAGATTDVEAQERDQKEGRKIACPVLVVYSERSSCRLEKG</sequence>
<dbReference type="Proteomes" id="UP000799779">
    <property type="component" value="Unassembled WGS sequence"/>
</dbReference>
<reference evidence="1" key="1">
    <citation type="journal article" date="2020" name="Stud. Mycol.">
        <title>101 Dothideomycetes genomes: a test case for predicting lifestyles and emergence of pathogens.</title>
        <authorList>
            <person name="Haridas S."/>
            <person name="Albert R."/>
            <person name="Binder M."/>
            <person name="Bloem J."/>
            <person name="Labutti K."/>
            <person name="Salamov A."/>
            <person name="Andreopoulos B."/>
            <person name="Baker S."/>
            <person name="Barry K."/>
            <person name="Bills G."/>
            <person name="Bluhm B."/>
            <person name="Cannon C."/>
            <person name="Castanera R."/>
            <person name="Culley D."/>
            <person name="Daum C."/>
            <person name="Ezra D."/>
            <person name="Gonzalez J."/>
            <person name="Henrissat B."/>
            <person name="Kuo A."/>
            <person name="Liang C."/>
            <person name="Lipzen A."/>
            <person name="Lutzoni F."/>
            <person name="Magnuson J."/>
            <person name="Mondo S."/>
            <person name="Nolan M."/>
            <person name="Ohm R."/>
            <person name="Pangilinan J."/>
            <person name="Park H.-J."/>
            <person name="Ramirez L."/>
            <person name="Alfaro M."/>
            <person name="Sun H."/>
            <person name="Tritt A."/>
            <person name="Yoshinaga Y."/>
            <person name="Zwiers L.-H."/>
            <person name="Turgeon B."/>
            <person name="Goodwin S."/>
            <person name="Spatafora J."/>
            <person name="Crous P."/>
            <person name="Grigoriev I."/>
        </authorList>
    </citation>
    <scope>NUCLEOTIDE SEQUENCE</scope>
    <source>
        <strain evidence="1">CBS 123094</strain>
    </source>
</reference>
<proteinExistence type="predicted"/>
<dbReference type="EMBL" id="ML977588">
    <property type="protein sequence ID" value="KAF2000619.1"/>
    <property type="molecule type" value="Genomic_DNA"/>
</dbReference>
<dbReference type="OrthoDB" id="408373at2759"/>
<gene>
    <name evidence="1" type="ORF">P154DRAFT_534656</name>
</gene>
<accession>A0A6A5WII8</accession>
<evidence type="ECO:0000313" key="2">
    <source>
        <dbReference type="Proteomes" id="UP000799779"/>
    </source>
</evidence>
<dbReference type="AlphaFoldDB" id="A0A6A5WII8"/>
<dbReference type="SUPFAM" id="SSF53474">
    <property type="entry name" value="alpha/beta-Hydrolases"/>
    <property type="match status" value="1"/>
</dbReference>
<organism evidence="1 2">
    <name type="scientific">Amniculicola lignicola CBS 123094</name>
    <dbReference type="NCBI Taxonomy" id="1392246"/>
    <lineage>
        <taxon>Eukaryota</taxon>
        <taxon>Fungi</taxon>
        <taxon>Dikarya</taxon>
        <taxon>Ascomycota</taxon>
        <taxon>Pezizomycotina</taxon>
        <taxon>Dothideomycetes</taxon>
        <taxon>Pleosporomycetidae</taxon>
        <taxon>Pleosporales</taxon>
        <taxon>Amniculicolaceae</taxon>
        <taxon>Amniculicola</taxon>
    </lineage>
</organism>
<name>A0A6A5WII8_9PLEO</name>
<dbReference type="InterPro" id="IPR029058">
    <property type="entry name" value="AB_hydrolase_fold"/>
</dbReference>
<protein>
    <submittedName>
        <fullName evidence="1">Uncharacterized protein</fullName>
    </submittedName>
</protein>
<dbReference type="PANTHER" id="PTHR43329">
    <property type="entry name" value="EPOXIDE HYDROLASE"/>
    <property type="match status" value="1"/>
</dbReference>